<feature type="region of interest" description="Disordered" evidence="2">
    <location>
        <begin position="167"/>
        <end position="195"/>
    </location>
</feature>
<evidence type="ECO:0000313" key="4">
    <source>
        <dbReference type="EMBL" id="KAA0195789.1"/>
    </source>
</evidence>
<evidence type="ECO:0000256" key="2">
    <source>
        <dbReference type="SAM" id="MobiDB-lite"/>
    </source>
</evidence>
<reference evidence="4" key="1">
    <citation type="submission" date="2019-05" db="EMBL/GenBank/DDBJ databases">
        <title>Annotation for the trematode Fasciolopsis buski.</title>
        <authorList>
            <person name="Choi Y.-J."/>
        </authorList>
    </citation>
    <scope>NUCLEOTIDE SEQUENCE</scope>
    <source>
        <strain evidence="4">HT</strain>
        <tissue evidence="4">Whole worm</tissue>
    </source>
</reference>
<dbReference type="OrthoDB" id="5977959at2759"/>
<comment type="caution">
    <text evidence="4">The sequence shown here is derived from an EMBL/GenBank/DDBJ whole genome shotgun (WGS) entry which is preliminary data.</text>
</comment>
<feature type="domain" description="C2H2-type" evidence="3">
    <location>
        <begin position="151"/>
        <end position="178"/>
    </location>
</feature>
<evidence type="ECO:0000256" key="1">
    <source>
        <dbReference type="PROSITE-ProRule" id="PRU00042"/>
    </source>
</evidence>
<dbReference type="GO" id="GO:0008270">
    <property type="term" value="F:zinc ion binding"/>
    <property type="evidence" value="ECO:0007669"/>
    <property type="project" value="UniProtKB-KW"/>
</dbReference>
<organism evidence="4 5">
    <name type="scientific">Fasciolopsis buskii</name>
    <dbReference type="NCBI Taxonomy" id="27845"/>
    <lineage>
        <taxon>Eukaryota</taxon>
        <taxon>Metazoa</taxon>
        <taxon>Spiralia</taxon>
        <taxon>Lophotrochozoa</taxon>
        <taxon>Platyhelminthes</taxon>
        <taxon>Trematoda</taxon>
        <taxon>Digenea</taxon>
        <taxon>Plagiorchiida</taxon>
        <taxon>Echinostomata</taxon>
        <taxon>Echinostomatoidea</taxon>
        <taxon>Fasciolidae</taxon>
        <taxon>Fasciolopsis</taxon>
    </lineage>
</organism>
<dbReference type="PROSITE" id="PS50157">
    <property type="entry name" value="ZINC_FINGER_C2H2_2"/>
    <property type="match status" value="1"/>
</dbReference>
<accession>A0A8E0RWQ2</accession>
<dbReference type="AlphaFoldDB" id="A0A8E0RWQ2"/>
<keyword evidence="1" id="KW-0862">Zinc</keyword>
<feature type="region of interest" description="Disordered" evidence="2">
    <location>
        <begin position="40"/>
        <end position="62"/>
    </location>
</feature>
<keyword evidence="1" id="KW-0479">Metal-binding</keyword>
<gene>
    <name evidence="4" type="ORF">FBUS_07659</name>
</gene>
<keyword evidence="5" id="KW-1185">Reference proteome</keyword>
<name>A0A8E0RWQ2_9TREM</name>
<feature type="compositionally biased region" description="Basic and acidic residues" evidence="2">
    <location>
        <begin position="40"/>
        <end position="49"/>
    </location>
</feature>
<dbReference type="Proteomes" id="UP000728185">
    <property type="component" value="Unassembled WGS sequence"/>
</dbReference>
<sequence>MSCLPLVCGRYREKARRLRLSSRNDASADDNPLASFEVTDSVKDSEHSMPPKPTDSNHLTTTSTYNLRRKIHSSVPGHSERSTVLPTVPEQTADSQRLHFDEISTLDTSCAFDFVSCPSADVDAETVGLDGVVDDLVCSLTVDPLTESGSYPCRFCSRVFTKVKSRNAHMKSHNDRIAGPPGSSTANRPLPQTTC</sequence>
<keyword evidence="1" id="KW-0863">Zinc-finger</keyword>
<proteinExistence type="predicted"/>
<dbReference type="EMBL" id="LUCM01003446">
    <property type="protein sequence ID" value="KAA0195789.1"/>
    <property type="molecule type" value="Genomic_DNA"/>
</dbReference>
<dbReference type="InterPro" id="IPR013087">
    <property type="entry name" value="Znf_C2H2_type"/>
</dbReference>
<evidence type="ECO:0000259" key="3">
    <source>
        <dbReference type="PROSITE" id="PS50157"/>
    </source>
</evidence>
<feature type="compositionally biased region" description="Polar residues" evidence="2">
    <location>
        <begin position="182"/>
        <end position="195"/>
    </location>
</feature>
<evidence type="ECO:0000313" key="5">
    <source>
        <dbReference type="Proteomes" id="UP000728185"/>
    </source>
</evidence>
<protein>
    <recommendedName>
        <fullName evidence="3">C2H2-type domain-containing protein</fullName>
    </recommendedName>
</protein>
<dbReference type="PROSITE" id="PS00028">
    <property type="entry name" value="ZINC_FINGER_C2H2_1"/>
    <property type="match status" value="1"/>
</dbReference>